<keyword evidence="1" id="KW-0732">Signal</keyword>
<evidence type="ECO:0000256" key="1">
    <source>
        <dbReference type="SAM" id="SignalP"/>
    </source>
</evidence>
<gene>
    <name evidence="2" type="ORF">HGM15179_002447</name>
</gene>
<dbReference type="EMBL" id="SWJQ01000042">
    <property type="protein sequence ID" value="TRZ24745.1"/>
    <property type="molecule type" value="Genomic_DNA"/>
</dbReference>
<organism evidence="2 3">
    <name type="scientific">Zosterops borbonicus</name>
    <dbReference type="NCBI Taxonomy" id="364589"/>
    <lineage>
        <taxon>Eukaryota</taxon>
        <taxon>Metazoa</taxon>
        <taxon>Chordata</taxon>
        <taxon>Craniata</taxon>
        <taxon>Vertebrata</taxon>
        <taxon>Euteleostomi</taxon>
        <taxon>Archelosauria</taxon>
        <taxon>Archosauria</taxon>
        <taxon>Dinosauria</taxon>
        <taxon>Saurischia</taxon>
        <taxon>Theropoda</taxon>
        <taxon>Coelurosauria</taxon>
        <taxon>Aves</taxon>
        <taxon>Neognathae</taxon>
        <taxon>Neoaves</taxon>
        <taxon>Telluraves</taxon>
        <taxon>Australaves</taxon>
        <taxon>Passeriformes</taxon>
        <taxon>Sylvioidea</taxon>
        <taxon>Zosteropidae</taxon>
        <taxon>Zosterops</taxon>
    </lineage>
</organism>
<accession>A0A8K1GWR2</accession>
<reference evidence="2" key="1">
    <citation type="submission" date="2019-04" db="EMBL/GenBank/DDBJ databases">
        <title>Genome assembly of Zosterops borbonicus 15179.</title>
        <authorList>
            <person name="Leroy T."/>
            <person name="Anselmetti Y."/>
            <person name="Tilak M.-K."/>
            <person name="Nabholz B."/>
        </authorList>
    </citation>
    <scope>NUCLEOTIDE SEQUENCE</scope>
    <source>
        <strain evidence="2">HGM_15179</strain>
        <tissue evidence="2">Muscle</tissue>
    </source>
</reference>
<evidence type="ECO:0000313" key="3">
    <source>
        <dbReference type="Proteomes" id="UP000796761"/>
    </source>
</evidence>
<dbReference type="AlphaFoldDB" id="A0A8K1GWR2"/>
<keyword evidence="3" id="KW-1185">Reference proteome</keyword>
<dbReference type="Proteomes" id="UP000796761">
    <property type="component" value="Unassembled WGS sequence"/>
</dbReference>
<name>A0A8K1GWR2_9PASS</name>
<sequence>MPLAFLATWAHSGSCSAAFIQYPQAPFCQAAVQPLCPQPVVHQGIVVANVQDPGIVFIKPRIPGLGPSTQPVQVPLQSPPTPQQINTPLQLSVICKFANGKLNPLIHIINKDIKQDWAQHRSLEDTTSDWLPDYNTSLWAQPCSHS</sequence>
<comment type="caution">
    <text evidence="2">The sequence shown here is derived from an EMBL/GenBank/DDBJ whole genome shotgun (WGS) entry which is preliminary data.</text>
</comment>
<dbReference type="OrthoDB" id="9400281at2759"/>
<protein>
    <submittedName>
        <fullName evidence="2">Uncharacterized protein</fullName>
    </submittedName>
</protein>
<feature type="signal peptide" evidence="1">
    <location>
        <begin position="1"/>
        <end position="17"/>
    </location>
</feature>
<proteinExistence type="predicted"/>
<feature type="chain" id="PRO_5035441009" evidence="1">
    <location>
        <begin position="18"/>
        <end position="146"/>
    </location>
</feature>
<evidence type="ECO:0000313" key="2">
    <source>
        <dbReference type="EMBL" id="TRZ24745.1"/>
    </source>
</evidence>